<dbReference type="InterPro" id="IPR043519">
    <property type="entry name" value="NT_sf"/>
</dbReference>
<dbReference type="PANTHER" id="PTHR36928">
    <property type="entry name" value="PHOSPHATASE YCDX-RELATED"/>
    <property type="match status" value="1"/>
</dbReference>
<reference evidence="10 11" key="1">
    <citation type="journal article" date="2016" name="Nat. Commun.">
        <title>Thousands of microbial genomes shed light on interconnected biogeochemical processes in an aquifer system.</title>
        <authorList>
            <person name="Anantharaman K."/>
            <person name="Brown C.T."/>
            <person name="Hug L.A."/>
            <person name="Sharon I."/>
            <person name="Castelle C.J."/>
            <person name="Probst A.J."/>
            <person name="Thomas B.C."/>
            <person name="Singh A."/>
            <person name="Wilkins M.J."/>
            <person name="Karaoz U."/>
            <person name="Brodie E.L."/>
            <person name="Williams K.H."/>
            <person name="Hubbard S.S."/>
            <person name="Banfield J.F."/>
        </authorList>
    </citation>
    <scope>NUCLEOTIDE SEQUENCE [LARGE SCALE GENOMIC DNA]</scope>
</reference>
<dbReference type="InterPro" id="IPR003141">
    <property type="entry name" value="Pol/His_phosphatase_N"/>
</dbReference>
<name>A0A1G2KG75_9BACT</name>
<comment type="caution">
    <text evidence="10">The sequence shown here is derived from an EMBL/GenBank/DDBJ whole genome shotgun (WGS) entry which is preliminary data.</text>
</comment>
<dbReference type="GO" id="GO:0006281">
    <property type="term" value="P:DNA repair"/>
    <property type="evidence" value="ECO:0007669"/>
    <property type="project" value="UniProtKB-KW"/>
</dbReference>
<sequence>MKQLTNRDIARVLRETAAFYAMDDVPFKPRAYENAALAIQNAQEESAELYARGGKEALDTIPGVGKAIALHIETLIKTGTFPEYQKMKKKMPIALDELVAVEGVGPKMVKTLWQKLKVRNLKDLEAAARAGKIGALPGFGEQSEKKILAGIMFLKKSSGRVPLGFAFSYIRELEDRMRAFPEIKKLMIGGSVRRRKETIGDIDILATAENPRRVMERFVALPSVEHVYDMGPTKTNVRLKNGLDADLRIVPDESWGAALNYFTGSKQHNIELRKMALKKGWNLSEYGLFSTAGGKKRGTTQIEPQYHSRAGYGAQRRIAQKKKIFIGGRTEEELYKKLGLRYIEPELREMHGELEASRVNKLPKLIGYNDLRGDLQVQTNKTDGEHSIEEMALAAEKAGLTYIAITDHTKSLAVTRGLDEKKLLRQTKEIEKINAKLKARKSKCVILAGAEVNIKKDGTLDIEDAVLQKLVVVGAAVHSHFELSRTEQTKRIIRAMENPNVDIIFHLTTRVIGKRDAIKLDIDAVIAAAKRTGTI</sequence>
<dbReference type="PIRSF" id="PIRSF005047">
    <property type="entry name" value="UCP005047_YshC"/>
    <property type="match status" value="1"/>
</dbReference>
<dbReference type="GO" id="GO:0005829">
    <property type="term" value="C:cytosol"/>
    <property type="evidence" value="ECO:0007669"/>
    <property type="project" value="TreeGrafter"/>
</dbReference>
<dbReference type="Pfam" id="PF14716">
    <property type="entry name" value="HHH_8"/>
    <property type="match status" value="1"/>
</dbReference>
<evidence type="ECO:0000256" key="2">
    <source>
        <dbReference type="ARBA" id="ARBA00022679"/>
    </source>
</evidence>
<dbReference type="GO" id="GO:0003887">
    <property type="term" value="F:DNA-directed DNA polymerase activity"/>
    <property type="evidence" value="ECO:0007669"/>
    <property type="project" value="UniProtKB-KW"/>
</dbReference>
<evidence type="ECO:0000259" key="9">
    <source>
        <dbReference type="SMART" id="SM00483"/>
    </source>
</evidence>
<dbReference type="SUPFAM" id="SSF89550">
    <property type="entry name" value="PHP domain-like"/>
    <property type="match status" value="1"/>
</dbReference>
<feature type="non-terminal residue" evidence="10">
    <location>
        <position position="535"/>
    </location>
</feature>
<evidence type="ECO:0000256" key="7">
    <source>
        <dbReference type="ARBA" id="ARBA00049244"/>
    </source>
</evidence>
<dbReference type="InterPro" id="IPR002008">
    <property type="entry name" value="DNA_pol_X_beta-like"/>
</dbReference>
<dbReference type="GO" id="GO:0008270">
    <property type="term" value="F:zinc ion binding"/>
    <property type="evidence" value="ECO:0007669"/>
    <property type="project" value="TreeGrafter"/>
</dbReference>
<dbReference type="Gene3D" id="1.10.150.110">
    <property type="entry name" value="DNA polymerase beta, N-terminal domain-like"/>
    <property type="match status" value="1"/>
</dbReference>
<evidence type="ECO:0000256" key="5">
    <source>
        <dbReference type="ARBA" id="ARBA00022932"/>
    </source>
</evidence>
<dbReference type="InterPro" id="IPR010996">
    <property type="entry name" value="HHH_MUS81"/>
</dbReference>
<dbReference type="SMART" id="SM00481">
    <property type="entry name" value="POLIIIAc"/>
    <property type="match status" value="1"/>
</dbReference>
<proteinExistence type="predicted"/>
<dbReference type="STRING" id="1802270.A3C07_03080"/>
<evidence type="ECO:0000259" key="8">
    <source>
        <dbReference type="SMART" id="SM00481"/>
    </source>
</evidence>
<accession>A0A1G2KG75</accession>
<dbReference type="GO" id="GO:0003677">
    <property type="term" value="F:DNA binding"/>
    <property type="evidence" value="ECO:0007669"/>
    <property type="project" value="InterPro"/>
</dbReference>
<evidence type="ECO:0000256" key="4">
    <source>
        <dbReference type="ARBA" id="ARBA00022763"/>
    </source>
</evidence>
<keyword evidence="3" id="KW-0548">Nucleotidyltransferase</keyword>
<dbReference type="CDD" id="cd00141">
    <property type="entry name" value="NT_POLXc"/>
    <property type="match status" value="1"/>
</dbReference>
<evidence type="ECO:0000313" key="10">
    <source>
        <dbReference type="EMBL" id="OGZ98395.1"/>
    </source>
</evidence>
<keyword evidence="4" id="KW-0227">DNA damage</keyword>
<dbReference type="SUPFAM" id="SSF47802">
    <property type="entry name" value="DNA polymerase beta, N-terminal domain-like"/>
    <property type="match status" value="1"/>
</dbReference>
<keyword evidence="2" id="KW-0808">Transferase</keyword>
<dbReference type="Pfam" id="PF14520">
    <property type="entry name" value="HHH_5"/>
    <property type="match status" value="1"/>
</dbReference>
<dbReference type="Gene3D" id="3.30.210.10">
    <property type="entry name" value="DNA polymerase, thumb domain"/>
    <property type="match status" value="1"/>
</dbReference>
<feature type="domain" description="DNA-directed DNA polymerase X" evidence="9">
    <location>
        <begin position="4"/>
        <end position="349"/>
    </location>
</feature>
<dbReference type="InterPro" id="IPR050243">
    <property type="entry name" value="PHP_phosphatase"/>
</dbReference>
<dbReference type="Gene3D" id="3.30.460.10">
    <property type="entry name" value="Beta Polymerase, domain 2"/>
    <property type="match status" value="1"/>
</dbReference>
<dbReference type="PANTHER" id="PTHR36928:SF1">
    <property type="entry name" value="PHOSPHATASE YCDX-RELATED"/>
    <property type="match status" value="1"/>
</dbReference>
<keyword evidence="6" id="KW-0234">DNA repair</keyword>
<dbReference type="GO" id="GO:0042578">
    <property type="term" value="F:phosphoric ester hydrolase activity"/>
    <property type="evidence" value="ECO:0007669"/>
    <property type="project" value="TreeGrafter"/>
</dbReference>
<dbReference type="EC" id="2.7.7.7" evidence="1"/>
<comment type="catalytic activity">
    <reaction evidence="7">
        <text>DNA(n) + a 2'-deoxyribonucleoside 5'-triphosphate = DNA(n+1) + diphosphate</text>
        <dbReference type="Rhea" id="RHEA:22508"/>
        <dbReference type="Rhea" id="RHEA-COMP:17339"/>
        <dbReference type="Rhea" id="RHEA-COMP:17340"/>
        <dbReference type="ChEBI" id="CHEBI:33019"/>
        <dbReference type="ChEBI" id="CHEBI:61560"/>
        <dbReference type="ChEBI" id="CHEBI:173112"/>
        <dbReference type="EC" id="2.7.7.7"/>
    </reaction>
</comment>
<dbReference type="InterPro" id="IPR002054">
    <property type="entry name" value="DNA-dir_DNA_pol_X"/>
</dbReference>
<evidence type="ECO:0000256" key="6">
    <source>
        <dbReference type="ARBA" id="ARBA00023204"/>
    </source>
</evidence>
<dbReference type="Proteomes" id="UP000179023">
    <property type="component" value="Unassembled WGS sequence"/>
</dbReference>
<dbReference type="PRINTS" id="PR00870">
    <property type="entry name" value="DNAPOLXBETA"/>
</dbReference>
<dbReference type="SMART" id="SM00483">
    <property type="entry name" value="POLXc"/>
    <property type="match status" value="1"/>
</dbReference>
<dbReference type="InterPro" id="IPR016195">
    <property type="entry name" value="Pol/histidinol_Pase-like"/>
</dbReference>
<dbReference type="InterPro" id="IPR022312">
    <property type="entry name" value="DNA_pol_X"/>
</dbReference>
<evidence type="ECO:0000256" key="3">
    <source>
        <dbReference type="ARBA" id="ARBA00022695"/>
    </source>
</evidence>
<dbReference type="InterPro" id="IPR004013">
    <property type="entry name" value="PHP_dom"/>
</dbReference>
<protein>
    <recommendedName>
        <fullName evidence="1">DNA-directed DNA polymerase</fullName>
        <ecNumber evidence="1">2.7.7.7</ecNumber>
    </recommendedName>
</protein>
<dbReference type="SUPFAM" id="SSF81301">
    <property type="entry name" value="Nucleotidyltransferase"/>
    <property type="match status" value="1"/>
</dbReference>
<dbReference type="InterPro" id="IPR037160">
    <property type="entry name" value="DNA_Pol_thumb_sf"/>
</dbReference>
<dbReference type="AlphaFoldDB" id="A0A1G2KG75"/>
<dbReference type="Gene3D" id="1.10.150.20">
    <property type="entry name" value="5' to 3' exonuclease, C-terminal subdomain"/>
    <property type="match status" value="1"/>
</dbReference>
<dbReference type="Pfam" id="PF14791">
    <property type="entry name" value="DNA_pol_B_thumb"/>
    <property type="match status" value="1"/>
</dbReference>
<dbReference type="InterPro" id="IPR029398">
    <property type="entry name" value="PolB_thumb"/>
</dbReference>
<evidence type="ECO:0000256" key="1">
    <source>
        <dbReference type="ARBA" id="ARBA00012417"/>
    </source>
</evidence>
<keyword evidence="5" id="KW-0239">DNA-directed DNA polymerase</keyword>
<evidence type="ECO:0000313" key="11">
    <source>
        <dbReference type="Proteomes" id="UP000179023"/>
    </source>
</evidence>
<dbReference type="Gene3D" id="3.20.20.140">
    <property type="entry name" value="Metal-dependent hydrolases"/>
    <property type="match status" value="1"/>
</dbReference>
<organism evidence="10 11">
    <name type="scientific">Candidatus Sungbacteria bacterium RIFCSPHIGHO2_02_FULL_47_11</name>
    <dbReference type="NCBI Taxonomy" id="1802270"/>
    <lineage>
        <taxon>Bacteria</taxon>
        <taxon>Candidatus Sungiibacteriota</taxon>
    </lineage>
</organism>
<dbReference type="EMBL" id="MHQI01000066">
    <property type="protein sequence ID" value="OGZ98395.1"/>
    <property type="molecule type" value="Genomic_DNA"/>
</dbReference>
<dbReference type="InterPro" id="IPR022311">
    <property type="entry name" value="PolX-like"/>
</dbReference>
<dbReference type="PRINTS" id="PR00869">
    <property type="entry name" value="DNAPOLX"/>
</dbReference>
<dbReference type="InterPro" id="IPR027421">
    <property type="entry name" value="DNA_pol_lamdba_lyase_dom_sf"/>
</dbReference>
<feature type="domain" description="Polymerase/histidinol phosphatase N-terminal" evidence="8">
    <location>
        <begin position="373"/>
        <end position="456"/>
    </location>
</feature>
<dbReference type="Pfam" id="PF02811">
    <property type="entry name" value="PHP"/>
    <property type="match status" value="1"/>
</dbReference>
<gene>
    <name evidence="10" type="ORF">A3C07_03080</name>
</gene>